<evidence type="ECO:0000313" key="9">
    <source>
        <dbReference type="EMBL" id="EWM23964.1"/>
    </source>
</evidence>
<dbReference type="EMBL" id="AZIL01001411">
    <property type="protein sequence ID" value="EWM23964.1"/>
    <property type="molecule type" value="Genomic_DNA"/>
</dbReference>
<keyword evidence="4" id="KW-0934">Plastid</keyword>
<dbReference type="InterPro" id="IPR039660">
    <property type="entry name" value="Ribosomal_eL14"/>
</dbReference>
<evidence type="ECO:0000256" key="5">
    <source>
        <dbReference type="ARBA" id="ARBA00022980"/>
    </source>
</evidence>
<dbReference type="AlphaFoldDB" id="W7TUK8"/>
<dbReference type="PANTHER" id="PTHR11127">
    <property type="entry name" value="60S RIBOSOMAL PROTEIN L14"/>
    <property type="match status" value="1"/>
</dbReference>
<evidence type="ECO:0000256" key="3">
    <source>
        <dbReference type="ARBA" id="ARBA00022528"/>
    </source>
</evidence>
<keyword evidence="7" id="KW-0732">Signal</keyword>
<proteinExistence type="inferred from homology"/>
<evidence type="ECO:0000256" key="7">
    <source>
        <dbReference type="SAM" id="SignalP"/>
    </source>
</evidence>
<dbReference type="GO" id="GO:0003723">
    <property type="term" value="F:RNA binding"/>
    <property type="evidence" value="ECO:0007669"/>
    <property type="project" value="InterPro"/>
</dbReference>
<evidence type="ECO:0000256" key="1">
    <source>
        <dbReference type="ARBA" id="ARBA00004229"/>
    </source>
</evidence>
<sequence>MLTLQLSATALWRLGVSSAIRIPASSSQPLCCLRVLACPPSCPLYTTTSHRYSYSFSEASVKMVKLFTRFVEIGRVVLVNYGPDYGKLATIIDVVDGNKILVDGPDSGVLRQVIPLKRVSLTDLKVKIPRNAREKTLKKAWATEKIVARWEQTTWCKKLVAKAKRAALTDFDRFKLMVARKEKSAIIKKHVK</sequence>
<feature type="signal peptide" evidence="7">
    <location>
        <begin position="1"/>
        <end position="19"/>
    </location>
</feature>
<evidence type="ECO:0000256" key="4">
    <source>
        <dbReference type="ARBA" id="ARBA00022640"/>
    </source>
</evidence>
<dbReference type="GO" id="GO:0042273">
    <property type="term" value="P:ribosomal large subunit biogenesis"/>
    <property type="evidence" value="ECO:0007669"/>
    <property type="project" value="TreeGrafter"/>
</dbReference>
<feature type="domain" description="Large ribosomal subunit protein eL14" evidence="8">
    <location>
        <begin position="111"/>
        <end position="183"/>
    </location>
</feature>
<evidence type="ECO:0000256" key="6">
    <source>
        <dbReference type="ARBA" id="ARBA00023274"/>
    </source>
</evidence>
<organism evidence="9 10">
    <name type="scientific">Nannochloropsis gaditana</name>
    <dbReference type="NCBI Taxonomy" id="72520"/>
    <lineage>
        <taxon>Eukaryota</taxon>
        <taxon>Sar</taxon>
        <taxon>Stramenopiles</taxon>
        <taxon>Ochrophyta</taxon>
        <taxon>Eustigmatophyceae</taxon>
        <taxon>Eustigmatales</taxon>
        <taxon>Monodopsidaceae</taxon>
        <taxon>Nannochloropsis</taxon>
    </lineage>
</organism>
<dbReference type="GO" id="GO:0006412">
    <property type="term" value="P:translation"/>
    <property type="evidence" value="ECO:0007669"/>
    <property type="project" value="InterPro"/>
</dbReference>
<gene>
    <name evidence="9" type="ORF">Naga_100027g34</name>
</gene>
<comment type="similarity">
    <text evidence="2">Belongs to the eukaryotic ribosomal protein eL14 family.</text>
</comment>
<protein>
    <submittedName>
        <fullName evidence="9">Ribosomal protein l14</fullName>
    </submittedName>
</protein>
<dbReference type="InterPro" id="IPR008991">
    <property type="entry name" value="Translation_prot_SH3-like_sf"/>
</dbReference>
<comment type="subcellular location">
    <subcellularLocation>
        <location evidence="1">Plastid</location>
        <location evidence="1">Chloroplast</location>
    </subcellularLocation>
</comment>
<evidence type="ECO:0000313" key="10">
    <source>
        <dbReference type="Proteomes" id="UP000019335"/>
    </source>
</evidence>
<dbReference type="SUPFAM" id="SSF50104">
    <property type="entry name" value="Translation proteins SH3-like domain"/>
    <property type="match status" value="1"/>
</dbReference>
<dbReference type="GO" id="GO:0022625">
    <property type="term" value="C:cytosolic large ribosomal subunit"/>
    <property type="evidence" value="ECO:0007669"/>
    <property type="project" value="TreeGrafter"/>
</dbReference>
<dbReference type="Proteomes" id="UP000019335">
    <property type="component" value="Chromosome 15"/>
</dbReference>
<dbReference type="Pfam" id="PF01929">
    <property type="entry name" value="Ribosomal_L14e"/>
    <property type="match status" value="1"/>
</dbReference>
<reference evidence="9 10" key="1">
    <citation type="journal article" date="2014" name="Mol. Plant">
        <title>Chromosome Scale Genome Assembly and Transcriptome Profiling of Nannochloropsis gaditana in Nitrogen Depletion.</title>
        <authorList>
            <person name="Corteggiani Carpinelli E."/>
            <person name="Telatin A."/>
            <person name="Vitulo N."/>
            <person name="Forcato C."/>
            <person name="D'Angelo M."/>
            <person name="Schiavon R."/>
            <person name="Vezzi A."/>
            <person name="Giacometti G.M."/>
            <person name="Morosinotto T."/>
            <person name="Valle G."/>
        </authorList>
    </citation>
    <scope>NUCLEOTIDE SEQUENCE [LARGE SCALE GENOMIC DNA]</scope>
    <source>
        <strain evidence="9 10">B-31</strain>
    </source>
</reference>
<keyword evidence="6" id="KW-0687">Ribonucleoprotein</keyword>
<dbReference type="GO" id="GO:0009507">
    <property type="term" value="C:chloroplast"/>
    <property type="evidence" value="ECO:0007669"/>
    <property type="project" value="UniProtKB-SubCell"/>
</dbReference>
<dbReference type="Gene3D" id="6.10.250.2270">
    <property type="match status" value="1"/>
</dbReference>
<dbReference type="InterPro" id="IPR002784">
    <property type="entry name" value="Ribosomal_eL14_dom"/>
</dbReference>
<dbReference type="InterPro" id="IPR014722">
    <property type="entry name" value="Rib_uL2_dom2"/>
</dbReference>
<keyword evidence="3" id="KW-0150">Chloroplast</keyword>
<dbReference type="CDD" id="cd23702">
    <property type="entry name" value="eL14"/>
    <property type="match status" value="1"/>
</dbReference>
<feature type="chain" id="PRO_5004903916" evidence="7">
    <location>
        <begin position="20"/>
        <end position="192"/>
    </location>
</feature>
<name>W7TUK8_9STRA</name>
<evidence type="ECO:0000256" key="2">
    <source>
        <dbReference type="ARBA" id="ARBA00006592"/>
    </source>
</evidence>
<keyword evidence="10" id="KW-1185">Reference proteome</keyword>
<dbReference type="Gene3D" id="2.30.30.30">
    <property type="match status" value="1"/>
</dbReference>
<accession>W7TUK8</accession>
<comment type="caution">
    <text evidence="9">The sequence shown here is derived from an EMBL/GenBank/DDBJ whole genome shotgun (WGS) entry which is preliminary data.</text>
</comment>
<dbReference type="OrthoDB" id="1875589at2759"/>
<dbReference type="GO" id="GO:0003735">
    <property type="term" value="F:structural constituent of ribosome"/>
    <property type="evidence" value="ECO:0007669"/>
    <property type="project" value="InterPro"/>
</dbReference>
<keyword evidence="5 9" id="KW-0689">Ribosomal protein</keyword>
<evidence type="ECO:0000259" key="8">
    <source>
        <dbReference type="Pfam" id="PF01929"/>
    </source>
</evidence>
<dbReference type="PANTHER" id="PTHR11127:SF2">
    <property type="entry name" value="LARGE RIBOSOMAL SUBUNIT PROTEIN EL14"/>
    <property type="match status" value="1"/>
</dbReference>